<keyword evidence="6" id="KW-0808">Transferase</keyword>
<evidence type="ECO:0000256" key="2">
    <source>
        <dbReference type="ARBA" id="ARBA00007663"/>
    </source>
</evidence>
<dbReference type="GO" id="GO:0000049">
    <property type="term" value="F:tRNA binding"/>
    <property type="evidence" value="ECO:0007669"/>
    <property type="project" value="TreeGrafter"/>
</dbReference>
<evidence type="ECO:0000256" key="4">
    <source>
        <dbReference type="ARBA" id="ARBA00012584"/>
    </source>
</evidence>
<feature type="active site" description="Nucleophile" evidence="14">
    <location>
        <position position="213"/>
    </location>
</feature>
<dbReference type="PROSITE" id="PS51163">
    <property type="entry name" value="YRDC"/>
    <property type="match status" value="1"/>
</dbReference>
<gene>
    <name evidence="16" type="ORF">DRJ00_01600</name>
</gene>
<comment type="similarity">
    <text evidence="3">Belongs to the low molecular weight phosphotyrosine protein phosphatase family.</text>
</comment>
<dbReference type="InterPro" id="IPR006070">
    <property type="entry name" value="Sua5-like_dom"/>
</dbReference>
<dbReference type="SUPFAM" id="SSF52788">
    <property type="entry name" value="Phosphotyrosine protein phosphatases I"/>
    <property type="match status" value="1"/>
</dbReference>
<dbReference type="CDD" id="cd16344">
    <property type="entry name" value="LMWPAP"/>
    <property type="match status" value="1"/>
</dbReference>
<comment type="catalytic activity">
    <reaction evidence="13">
        <text>L-threonine + hydrogencarbonate + ATP = L-threonylcarbamoyladenylate + diphosphate + H2O</text>
        <dbReference type="Rhea" id="RHEA:36407"/>
        <dbReference type="ChEBI" id="CHEBI:15377"/>
        <dbReference type="ChEBI" id="CHEBI:17544"/>
        <dbReference type="ChEBI" id="CHEBI:30616"/>
        <dbReference type="ChEBI" id="CHEBI:33019"/>
        <dbReference type="ChEBI" id="CHEBI:57926"/>
        <dbReference type="ChEBI" id="CHEBI:73682"/>
        <dbReference type="EC" id="2.7.7.87"/>
    </reaction>
</comment>
<evidence type="ECO:0000256" key="10">
    <source>
        <dbReference type="ARBA" id="ARBA00022801"/>
    </source>
</evidence>
<evidence type="ECO:0000256" key="5">
    <source>
        <dbReference type="ARBA" id="ARBA00022490"/>
    </source>
</evidence>
<keyword evidence="11" id="KW-0067">ATP-binding</keyword>
<comment type="similarity">
    <text evidence="2">Belongs to the SUA5 family.</text>
</comment>
<sequence>MSSLKPESEKIEEAVRLIKKGGIVSFPTDTVYGVGVDAENKEAIDKLYRAKKRPKKKPLVLFITRKEEVLRFSEISSLKAKRLMDKFWPGPLTLILKASSYCPSTVINKEGKVGIRFPAHSIPQEIMKRGNLLLATTSANISGERSPLRAEDISESLKKRVDLLIDGGKVPLGKESTVLDVTDSPPRLIREGYLSWERIRKVWDKEEDILLVCTGNTCRSPMAEGFLKRAWEGKRKIKIHSAGVATFTGLKATEFAIKVMREEGVDISNHLSTPLTEKMVREADLILVMETRHKEKICKIFPFAREKVILLKEFGLGRREEILDPVGGSLEEYRKCAMEIKEATEAVAEKLKEN</sequence>
<evidence type="ECO:0000256" key="11">
    <source>
        <dbReference type="ARBA" id="ARBA00022840"/>
    </source>
</evidence>
<dbReference type="GO" id="GO:0006450">
    <property type="term" value="P:regulation of translational fidelity"/>
    <property type="evidence" value="ECO:0007669"/>
    <property type="project" value="TreeGrafter"/>
</dbReference>
<evidence type="ECO:0000256" key="3">
    <source>
        <dbReference type="ARBA" id="ARBA00011063"/>
    </source>
</evidence>
<dbReference type="EMBL" id="QMPZ01000009">
    <property type="protein sequence ID" value="RLE10406.1"/>
    <property type="molecule type" value="Genomic_DNA"/>
</dbReference>
<dbReference type="PANTHER" id="PTHR17490:SF16">
    <property type="entry name" value="THREONYLCARBAMOYL-AMP SYNTHASE"/>
    <property type="match status" value="1"/>
</dbReference>
<reference evidence="16 17" key="1">
    <citation type="submission" date="2018-06" db="EMBL/GenBank/DDBJ databases">
        <title>Extensive metabolic versatility and redundancy in microbially diverse, dynamic hydrothermal sediments.</title>
        <authorList>
            <person name="Dombrowski N."/>
            <person name="Teske A."/>
            <person name="Baker B.J."/>
        </authorList>
    </citation>
    <scope>NUCLEOTIDE SEQUENCE [LARGE SCALE GENOMIC DNA]</scope>
    <source>
        <strain evidence="16">B47_G16</strain>
    </source>
</reference>
<evidence type="ECO:0000256" key="9">
    <source>
        <dbReference type="ARBA" id="ARBA00022741"/>
    </source>
</evidence>
<protein>
    <recommendedName>
        <fullName evidence="12">L-threonylcarbamoyladenylate synthase</fullName>
        <ecNumber evidence="4">2.7.7.87</ecNumber>
    </recommendedName>
    <alternativeName>
        <fullName evidence="12">L-threonylcarbamoyladenylate synthase</fullName>
    </alternativeName>
</protein>
<keyword evidence="10" id="KW-0378">Hydrolase</keyword>
<dbReference type="GO" id="GO:0005524">
    <property type="term" value="F:ATP binding"/>
    <property type="evidence" value="ECO:0007669"/>
    <property type="project" value="UniProtKB-KW"/>
</dbReference>
<dbReference type="InterPro" id="IPR036196">
    <property type="entry name" value="Ptyr_pPase_sf"/>
</dbReference>
<evidence type="ECO:0000256" key="1">
    <source>
        <dbReference type="ARBA" id="ARBA00004496"/>
    </source>
</evidence>
<evidence type="ECO:0000256" key="12">
    <source>
        <dbReference type="ARBA" id="ARBA00029774"/>
    </source>
</evidence>
<evidence type="ECO:0000256" key="8">
    <source>
        <dbReference type="ARBA" id="ARBA00022695"/>
    </source>
</evidence>
<dbReference type="Pfam" id="PF01300">
    <property type="entry name" value="Sua5_yciO_yrdC"/>
    <property type="match status" value="1"/>
</dbReference>
<evidence type="ECO:0000256" key="6">
    <source>
        <dbReference type="ARBA" id="ARBA00022679"/>
    </source>
</evidence>
<dbReference type="GO" id="GO:0004725">
    <property type="term" value="F:protein tyrosine phosphatase activity"/>
    <property type="evidence" value="ECO:0007669"/>
    <property type="project" value="InterPro"/>
</dbReference>
<proteinExistence type="inferred from homology"/>
<evidence type="ECO:0000313" key="17">
    <source>
        <dbReference type="Proteomes" id="UP000279422"/>
    </source>
</evidence>
<dbReference type="Gene3D" id="3.40.50.2300">
    <property type="match status" value="1"/>
</dbReference>
<dbReference type="PANTHER" id="PTHR17490">
    <property type="entry name" value="SUA5"/>
    <property type="match status" value="1"/>
</dbReference>
<evidence type="ECO:0000259" key="15">
    <source>
        <dbReference type="PROSITE" id="PS51163"/>
    </source>
</evidence>
<evidence type="ECO:0000313" key="16">
    <source>
        <dbReference type="EMBL" id="RLE10406.1"/>
    </source>
</evidence>
<dbReference type="GO" id="GO:0008033">
    <property type="term" value="P:tRNA processing"/>
    <property type="evidence" value="ECO:0007669"/>
    <property type="project" value="UniProtKB-KW"/>
</dbReference>
<dbReference type="InterPro" id="IPR050156">
    <property type="entry name" value="TC-AMP_synthase_SUA5"/>
</dbReference>
<dbReference type="SUPFAM" id="SSF55821">
    <property type="entry name" value="YrdC/RibB"/>
    <property type="match status" value="1"/>
</dbReference>
<dbReference type="GO" id="GO:0003725">
    <property type="term" value="F:double-stranded RNA binding"/>
    <property type="evidence" value="ECO:0007669"/>
    <property type="project" value="InterPro"/>
</dbReference>
<keyword evidence="9" id="KW-0547">Nucleotide-binding</keyword>
<comment type="subcellular location">
    <subcellularLocation>
        <location evidence="1">Cytoplasm</location>
    </subcellularLocation>
</comment>
<dbReference type="EC" id="2.7.7.87" evidence="4"/>
<keyword evidence="7" id="KW-0819">tRNA processing</keyword>
<dbReference type="InterPro" id="IPR017867">
    <property type="entry name" value="Tyr_phospatase_low_mol_wt"/>
</dbReference>
<dbReference type="Gene3D" id="3.90.870.10">
    <property type="entry name" value="DHBP synthase"/>
    <property type="match status" value="1"/>
</dbReference>
<feature type="active site" evidence="14">
    <location>
        <position position="219"/>
    </location>
</feature>
<evidence type="ECO:0000256" key="7">
    <source>
        <dbReference type="ARBA" id="ARBA00022694"/>
    </source>
</evidence>
<feature type="domain" description="YrdC-like" evidence="15">
    <location>
        <begin position="8"/>
        <end position="194"/>
    </location>
</feature>
<evidence type="ECO:0000256" key="13">
    <source>
        <dbReference type="ARBA" id="ARBA00048366"/>
    </source>
</evidence>
<dbReference type="SMART" id="SM00226">
    <property type="entry name" value="LMWPc"/>
    <property type="match status" value="1"/>
</dbReference>
<organism evidence="16 17">
    <name type="scientific">Aerophobetes bacterium</name>
    <dbReference type="NCBI Taxonomy" id="2030807"/>
    <lineage>
        <taxon>Bacteria</taxon>
        <taxon>Candidatus Aerophobota</taxon>
    </lineage>
</organism>
<feature type="active site" description="Proton donor" evidence="14">
    <location>
        <position position="324"/>
    </location>
</feature>
<name>A0A497E5F4_UNCAE</name>
<dbReference type="Proteomes" id="UP000279422">
    <property type="component" value="Unassembled WGS sequence"/>
</dbReference>
<dbReference type="InterPro" id="IPR023485">
    <property type="entry name" value="Ptyr_pPase"/>
</dbReference>
<dbReference type="GO" id="GO:0005737">
    <property type="term" value="C:cytoplasm"/>
    <property type="evidence" value="ECO:0007669"/>
    <property type="project" value="UniProtKB-SubCell"/>
</dbReference>
<dbReference type="AlphaFoldDB" id="A0A497E5F4"/>
<dbReference type="InterPro" id="IPR017945">
    <property type="entry name" value="DHBP_synth_RibB-like_a/b_dom"/>
</dbReference>
<dbReference type="PRINTS" id="PR00719">
    <property type="entry name" value="LMWPTPASE"/>
</dbReference>
<dbReference type="Pfam" id="PF01451">
    <property type="entry name" value="LMWPc"/>
    <property type="match status" value="1"/>
</dbReference>
<dbReference type="NCBIfam" id="TIGR00057">
    <property type="entry name" value="L-threonylcarbamoyladenylate synthase"/>
    <property type="match status" value="1"/>
</dbReference>
<comment type="caution">
    <text evidence="16">The sequence shown here is derived from an EMBL/GenBank/DDBJ whole genome shotgun (WGS) entry which is preliminary data.</text>
</comment>
<dbReference type="GO" id="GO:0061710">
    <property type="term" value="F:L-threonylcarbamoyladenylate synthase"/>
    <property type="evidence" value="ECO:0007669"/>
    <property type="project" value="UniProtKB-EC"/>
</dbReference>
<accession>A0A497E5F4</accession>
<evidence type="ECO:0000256" key="14">
    <source>
        <dbReference type="PIRSR" id="PIRSR617867-1"/>
    </source>
</evidence>
<keyword evidence="5" id="KW-0963">Cytoplasm</keyword>
<keyword evidence="8" id="KW-0548">Nucleotidyltransferase</keyword>